<dbReference type="Pfam" id="PF00034">
    <property type="entry name" value="Cytochrom_C"/>
    <property type="match status" value="1"/>
</dbReference>
<evidence type="ECO:0000256" key="19">
    <source>
        <dbReference type="PROSITE-ProRule" id="PRU00433"/>
    </source>
</evidence>
<evidence type="ECO:0000259" key="22">
    <source>
        <dbReference type="PROSITE" id="PS51007"/>
    </source>
</evidence>
<proteinExistence type="inferred from homology"/>
<dbReference type="PROSITE" id="PS50857">
    <property type="entry name" value="COX2_CUA"/>
    <property type="match status" value="1"/>
</dbReference>
<dbReference type="Pfam" id="PF00116">
    <property type="entry name" value="COX2"/>
    <property type="match status" value="1"/>
</dbReference>
<gene>
    <name evidence="23" type="primary">coxB</name>
    <name evidence="23" type="ORF">AB8Z38_14055</name>
</gene>
<dbReference type="GO" id="GO:0016491">
    <property type="term" value="F:oxidoreductase activity"/>
    <property type="evidence" value="ECO:0007669"/>
    <property type="project" value="InterPro"/>
</dbReference>
<keyword evidence="8 20" id="KW-0812">Transmembrane</keyword>
<keyword evidence="12 20" id="KW-1133">Transmembrane helix</keyword>
<dbReference type="SUPFAM" id="SSF46626">
    <property type="entry name" value="Cytochrome c"/>
    <property type="match status" value="1"/>
</dbReference>
<feature type="transmembrane region" description="Helical" evidence="20">
    <location>
        <begin position="20"/>
        <end position="44"/>
    </location>
</feature>
<comment type="catalytic activity">
    <reaction evidence="18">
        <text>4 Fe(II)-[cytochrome c] + O2 + 8 H(+)(in) = 4 Fe(III)-[cytochrome c] + 2 H2O + 4 H(+)(out)</text>
        <dbReference type="Rhea" id="RHEA:11436"/>
        <dbReference type="Rhea" id="RHEA-COMP:10350"/>
        <dbReference type="Rhea" id="RHEA-COMP:14399"/>
        <dbReference type="ChEBI" id="CHEBI:15377"/>
        <dbReference type="ChEBI" id="CHEBI:15378"/>
        <dbReference type="ChEBI" id="CHEBI:15379"/>
        <dbReference type="ChEBI" id="CHEBI:29033"/>
        <dbReference type="ChEBI" id="CHEBI:29034"/>
        <dbReference type="EC" id="7.1.1.9"/>
    </reaction>
</comment>
<keyword evidence="11" id="KW-0249">Electron transport</keyword>
<reference evidence="23" key="1">
    <citation type="submission" date="2024-08" db="EMBL/GenBank/DDBJ databases">
        <authorList>
            <person name="Chaddad Z."/>
            <person name="Lamrabet M."/>
            <person name="Bouhnik O."/>
            <person name="Alami S."/>
            <person name="Wipf D."/>
            <person name="Courty P.E."/>
            <person name="Missbah El Idrissi M."/>
        </authorList>
    </citation>
    <scope>NUCLEOTIDE SEQUENCE</scope>
    <source>
        <strain evidence="23">LLZ17</strain>
    </source>
</reference>
<dbReference type="GO" id="GO:0016020">
    <property type="term" value="C:membrane"/>
    <property type="evidence" value="ECO:0007669"/>
    <property type="project" value="UniProtKB-SubCell"/>
</dbReference>
<evidence type="ECO:0000259" key="21">
    <source>
        <dbReference type="PROSITE" id="PS50857"/>
    </source>
</evidence>
<keyword evidence="10" id="KW-1278">Translocase</keyword>
<dbReference type="CDD" id="cd13915">
    <property type="entry name" value="CuRO_HCO_II_like_2"/>
    <property type="match status" value="1"/>
</dbReference>
<keyword evidence="13 19" id="KW-0408">Iron</keyword>
<dbReference type="PANTHER" id="PTHR22888">
    <property type="entry name" value="CYTOCHROME C OXIDASE, SUBUNIT II"/>
    <property type="match status" value="1"/>
</dbReference>
<evidence type="ECO:0000256" key="12">
    <source>
        <dbReference type="ARBA" id="ARBA00022989"/>
    </source>
</evidence>
<dbReference type="InterPro" id="IPR036909">
    <property type="entry name" value="Cyt_c-like_dom_sf"/>
</dbReference>
<evidence type="ECO:0000256" key="1">
    <source>
        <dbReference type="ARBA" id="ARBA00001926"/>
    </source>
</evidence>
<evidence type="ECO:0000256" key="15">
    <source>
        <dbReference type="ARBA" id="ARBA00023136"/>
    </source>
</evidence>
<evidence type="ECO:0000256" key="4">
    <source>
        <dbReference type="ARBA" id="ARBA00012949"/>
    </source>
</evidence>
<dbReference type="EC" id="7.1.1.9" evidence="4"/>
<evidence type="ECO:0000256" key="3">
    <source>
        <dbReference type="ARBA" id="ARBA00007866"/>
    </source>
</evidence>
<dbReference type="GO" id="GO:0005506">
    <property type="term" value="F:iron ion binding"/>
    <property type="evidence" value="ECO:0007669"/>
    <property type="project" value="InterPro"/>
</dbReference>
<comment type="function">
    <text evidence="16">Subunits I and II form the functional core of the enzyme complex. Electrons originating in cytochrome c are transferred via heme a and Cu(A) to the binuclear center formed by heme a3 and Cu(B).</text>
</comment>
<dbReference type="EMBL" id="CP165734">
    <property type="protein sequence ID" value="XDV60365.1"/>
    <property type="molecule type" value="Genomic_DNA"/>
</dbReference>
<feature type="transmembrane region" description="Helical" evidence="20">
    <location>
        <begin position="65"/>
        <end position="85"/>
    </location>
</feature>
<comment type="subcellular location">
    <subcellularLocation>
        <location evidence="2">Membrane</location>
        <topology evidence="2">Multi-pass membrane protein</topology>
    </subcellularLocation>
</comment>
<dbReference type="InterPro" id="IPR002429">
    <property type="entry name" value="CcO_II-like_C"/>
</dbReference>
<evidence type="ECO:0000256" key="2">
    <source>
        <dbReference type="ARBA" id="ARBA00004141"/>
    </source>
</evidence>
<evidence type="ECO:0000256" key="8">
    <source>
        <dbReference type="ARBA" id="ARBA00022692"/>
    </source>
</evidence>
<dbReference type="PROSITE" id="PS51007">
    <property type="entry name" value="CYTC"/>
    <property type="match status" value="1"/>
</dbReference>
<evidence type="ECO:0000256" key="5">
    <source>
        <dbReference type="ARBA" id="ARBA00022448"/>
    </source>
</evidence>
<evidence type="ECO:0000256" key="9">
    <source>
        <dbReference type="ARBA" id="ARBA00022723"/>
    </source>
</evidence>
<dbReference type="Gene3D" id="1.10.287.90">
    <property type="match status" value="1"/>
</dbReference>
<dbReference type="GO" id="GO:0020037">
    <property type="term" value="F:heme binding"/>
    <property type="evidence" value="ECO:0007669"/>
    <property type="project" value="InterPro"/>
</dbReference>
<evidence type="ECO:0000256" key="7">
    <source>
        <dbReference type="ARBA" id="ARBA00022660"/>
    </source>
</evidence>
<evidence type="ECO:0000256" key="18">
    <source>
        <dbReference type="ARBA" id="ARBA00047816"/>
    </source>
</evidence>
<keyword evidence="7" id="KW-0679">Respiratory chain</keyword>
<dbReference type="PANTHER" id="PTHR22888:SF9">
    <property type="entry name" value="CYTOCHROME C OXIDASE SUBUNIT 2"/>
    <property type="match status" value="1"/>
</dbReference>
<feature type="domain" description="Cytochrome c" evidence="22">
    <location>
        <begin position="213"/>
        <end position="307"/>
    </location>
</feature>
<dbReference type="InterPro" id="IPR045187">
    <property type="entry name" value="CcO_II"/>
</dbReference>
<comment type="cofactor">
    <cofactor evidence="1">
        <name>heme c</name>
        <dbReference type="ChEBI" id="CHEBI:61717"/>
    </cofactor>
</comment>
<protein>
    <recommendedName>
        <fullName evidence="4">cytochrome-c oxidase</fullName>
        <ecNumber evidence="4">7.1.1.9</ecNumber>
    </recommendedName>
    <alternativeName>
        <fullName evidence="17">Cytochrome aa3 subunit 2</fullName>
    </alternativeName>
</protein>
<dbReference type="InterPro" id="IPR008972">
    <property type="entry name" value="Cupredoxin"/>
</dbReference>
<evidence type="ECO:0000256" key="17">
    <source>
        <dbReference type="ARBA" id="ARBA00031399"/>
    </source>
</evidence>
<sequence>MNTIFTLPEASTQAARVDGIFAVLVVVSALTLALVFGLLVTFAIRYRRGSEAKRGRLPEIVNREFEVSWTAATLFLFAFLFWWAASADVGALTAPSNALEVHVLAKQWMWKTQHSNGAREINELHVPIGRPVRLVMTSQDVIHSFFVPAFRIKQDVLPGRNTETWFKATKLGVFPLFCAEYCGTDHSAMRGRVTVMSEDDYTRWLSRQPEGDDLAHLGAKLFVSQGCSGCHAGSSSVHAPKLDGLYGRTVQLSDGRQVKADDAYIRDSILQPKRDVVAGFEPIMPSFAGLLDDGDVQSLTAYIRSLGQEQDHE</sequence>
<dbReference type="GO" id="GO:0005507">
    <property type="term" value="F:copper ion binding"/>
    <property type="evidence" value="ECO:0007669"/>
    <property type="project" value="InterPro"/>
</dbReference>
<dbReference type="AlphaFoldDB" id="A0AB39XR61"/>
<dbReference type="InterPro" id="IPR009056">
    <property type="entry name" value="Cyt_c-like_dom"/>
</dbReference>
<dbReference type="InterPro" id="IPR008168">
    <property type="entry name" value="Cyt_C_IC"/>
</dbReference>
<keyword evidence="5" id="KW-0813">Transport</keyword>
<dbReference type="PRINTS" id="PR00605">
    <property type="entry name" value="CYTCHROMECIC"/>
</dbReference>
<evidence type="ECO:0000256" key="16">
    <source>
        <dbReference type="ARBA" id="ARBA00024688"/>
    </source>
</evidence>
<feature type="domain" description="Cytochrome oxidase subunit II copper A binding" evidence="21">
    <location>
        <begin position="96"/>
        <end position="207"/>
    </location>
</feature>
<evidence type="ECO:0000256" key="20">
    <source>
        <dbReference type="SAM" id="Phobius"/>
    </source>
</evidence>
<dbReference type="GO" id="GO:0004129">
    <property type="term" value="F:cytochrome-c oxidase activity"/>
    <property type="evidence" value="ECO:0007669"/>
    <property type="project" value="UniProtKB-EC"/>
</dbReference>
<dbReference type="PROSITE" id="PS00078">
    <property type="entry name" value="COX2"/>
    <property type="match status" value="1"/>
</dbReference>
<evidence type="ECO:0000256" key="11">
    <source>
        <dbReference type="ARBA" id="ARBA00022982"/>
    </source>
</evidence>
<organism evidence="23">
    <name type="scientific">Bradyrhizobium sp. LLZ17</name>
    <dbReference type="NCBI Taxonomy" id="3239388"/>
    <lineage>
        <taxon>Bacteria</taxon>
        <taxon>Pseudomonadati</taxon>
        <taxon>Pseudomonadota</taxon>
        <taxon>Alphaproteobacteria</taxon>
        <taxon>Hyphomicrobiales</taxon>
        <taxon>Nitrobacteraceae</taxon>
        <taxon>Bradyrhizobium</taxon>
    </lineage>
</organism>
<keyword evidence="15 20" id="KW-0472">Membrane</keyword>
<dbReference type="NCBIfam" id="TIGR02866">
    <property type="entry name" value="CoxB"/>
    <property type="match status" value="1"/>
</dbReference>
<evidence type="ECO:0000256" key="14">
    <source>
        <dbReference type="ARBA" id="ARBA00023008"/>
    </source>
</evidence>
<comment type="similarity">
    <text evidence="3">Belongs to the cytochrome c oxidase subunit 2 family.</text>
</comment>
<accession>A0AB39XR61</accession>
<keyword evidence="6 19" id="KW-0349">Heme</keyword>
<keyword evidence="14" id="KW-0186">Copper</keyword>
<name>A0AB39XR61_9BRAD</name>
<dbReference type="Gene3D" id="2.60.40.420">
    <property type="entry name" value="Cupredoxins - blue copper proteins"/>
    <property type="match status" value="1"/>
</dbReference>
<dbReference type="SUPFAM" id="SSF49503">
    <property type="entry name" value="Cupredoxins"/>
    <property type="match status" value="1"/>
</dbReference>
<evidence type="ECO:0000256" key="6">
    <source>
        <dbReference type="ARBA" id="ARBA00022617"/>
    </source>
</evidence>
<evidence type="ECO:0000313" key="23">
    <source>
        <dbReference type="EMBL" id="XDV60365.1"/>
    </source>
</evidence>
<dbReference type="SUPFAM" id="SSF81464">
    <property type="entry name" value="Cytochrome c oxidase subunit II-like, transmembrane region"/>
    <property type="match status" value="1"/>
</dbReference>
<dbReference type="InterPro" id="IPR036257">
    <property type="entry name" value="Cyt_c_oxidase_su2_TM_sf"/>
</dbReference>
<dbReference type="InterPro" id="IPR001505">
    <property type="entry name" value="Copper_CuA"/>
</dbReference>
<keyword evidence="9 19" id="KW-0479">Metal-binding</keyword>
<dbReference type="RefSeq" id="WP_369725720.1">
    <property type="nucleotide sequence ID" value="NZ_CP165734.1"/>
</dbReference>
<evidence type="ECO:0000256" key="13">
    <source>
        <dbReference type="ARBA" id="ARBA00023004"/>
    </source>
</evidence>
<evidence type="ECO:0000256" key="10">
    <source>
        <dbReference type="ARBA" id="ARBA00022967"/>
    </source>
</evidence>
<dbReference type="InterPro" id="IPR014222">
    <property type="entry name" value="Cyt_c_oxidase_su2"/>
</dbReference>
<dbReference type="GO" id="GO:0042773">
    <property type="term" value="P:ATP synthesis coupled electron transport"/>
    <property type="evidence" value="ECO:0007669"/>
    <property type="project" value="TreeGrafter"/>
</dbReference>